<protein>
    <recommendedName>
        <fullName evidence="3">Na+ driven multidrug efflux pump</fullName>
    </recommendedName>
</protein>
<reference evidence="2" key="1">
    <citation type="submission" date="2022-10" db="EMBL/GenBank/DDBJ databases">
        <title>Streptococcus didelphis as causative of fatal infections in opossums (Didelphis albiventris).</title>
        <authorList>
            <person name="Breyer G.M."/>
            <person name="Da Silva M.E.R.J."/>
            <person name="Siqueira F.M."/>
        </authorList>
    </citation>
    <scope>NUCLEOTIDE SEQUENCE [LARGE SCALE GENOMIC DNA]</scope>
    <source>
        <strain evidence="2">LBVP101/21</strain>
    </source>
</reference>
<organism evidence="1 2">
    <name type="scientific">Streptococcus didelphis</name>
    <dbReference type="NCBI Taxonomy" id="102886"/>
    <lineage>
        <taxon>Bacteria</taxon>
        <taxon>Bacillati</taxon>
        <taxon>Bacillota</taxon>
        <taxon>Bacilli</taxon>
        <taxon>Lactobacillales</taxon>
        <taxon>Streptococcaceae</taxon>
        <taxon>Streptococcus</taxon>
    </lineage>
</organism>
<evidence type="ECO:0008006" key="3">
    <source>
        <dbReference type="Google" id="ProtNLM"/>
    </source>
</evidence>
<dbReference type="Proteomes" id="UP001238096">
    <property type="component" value="Chromosome"/>
</dbReference>
<proteinExistence type="predicted"/>
<evidence type="ECO:0000313" key="1">
    <source>
        <dbReference type="EMBL" id="WMB28299.1"/>
    </source>
</evidence>
<gene>
    <name evidence="1" type="ORF">N1496_01070</name>
</gene>
<dbReference type="EMBL" id="CP110509">
    <property type="protein sequence ID" value="WMB28299.1"/>
    <property type="molecule type" value="Genomic_DNA"/>
</dbReference>
<keyword evidence="2" id="KW-1185">Reference proteome</keyword>
<dbReference type="RefSeq" id="WP_018365923.1">
    <property type="nucleotide sequence ID" value="NZ_CP104407.1"/>
</dbReference>
<accession>A0ABY9LHG8</accession>
<name>A0ABY9LHG8_9STRE</name>
<evidence type="ECO:0000313" key="2">
    <source>
        <dbReference type="Proteomes" id="UP001238096"/>
    </source>
</evidence>
<sequence length="231" mass="27367">MNKNIYNILAIREKDSLFQTYFYEKIQEYYGSLFSLNIVEDIPTQSDISGNYQGIFTFTRANFSLPTLRFSEKAEENCFLITEDLFKEASYILEMSQLLSQFYQKLNWNWLDYYPYQVRIADSKGKFIIHNQQFNGSFFTDHENQLETWIYEEFKKSKQPLVRHFLLANASLDHIYFQSYYALRDQQNNYLGSFDIVQDFKPILAQYLEETAQVIVGWSDVTSGPSISDDI</sequence>